<gene>
    <name evidence="8" type="ORF">QQ020_15745</name>
</gene>
<keyword evidence="4 6" id="KW-1133">Transmembrane helix</keyword>
<sequence length="418" mass="46038">MKRSYYAIGLILLTFFVISFLTNIIGPLVPDIIKSFDLSLTLVAFLPFAFFIAYAFMSIPSGILVEKIGEKKVMLLAFFMSFLGALFFALLPNYFVYMVSLFFIGSGMAMLQVAINPLLRVAGGEEHFAFNSVIGQLFFGLASFLSPLVYSYLVLNLSEIEEPANALINLLSKIVPEDLPWISIYWLFSVTSLLMVIIIYFSTLPKVALKEDERVGAWKTHLQLLRNPMVVLYFLGIFAYVGTEQGVASWISEFLLTYHDTDPQTQGAETVSLFWGLMTAGTVLGLILLKFVDSRKVLIGFASAGVICLSLALFSGNVDVVLIAFPLVGFFASVIWSVVISLALNSVPSHHGSLSGILVTGIAGGAIIPLIVGWLGDIYGLRIGMIFLYLTFGYIISIGFWSKPLVNNKTISLREKKN</sequence>
<dbReference type="EMBL" id="JAUJEB010000003">
    <property type="protein sequence ID" value="MDN5213524.1"/>
    <property type="molecule type" value="Genomic_DNA"/>
</dbReference>
<reference evidence="8" key="1">
    <citation type="submission" date="2023-06" db="EMBL/GenBank/DDBJ databases">
        <title>Genomic of Agaribacillus aureum.</title>
        <authorList>
            <person name="Wang G."/>
        </authorList>
    </citation>
    <scope>NUCLEOTIDE SEQUENCE</scope>
    <source>
        <strain evidence="8">BMA12</strain>
    </source>
</reference>
<comment type="caution">
    <text evidence="8">The sequence shown here is derived from an EMBL/GenBank/DDBJ whole genome shotgun (WGS) entry which is preliminary data.</text>
</comment>
<feature type="transmembrane region" description="Helical" evidence="6">
    <location>
        <begin position="97"/>
        <end position="116"/>
    </location>
</feature>
<keyword evidence="9" id="KW-1185">Reference proteome</keyword>
<feature type="transmembrane region" description="Helical" evidence="6">
    <location>
        <begin position="320"/>
        <end position="344"/>
    </location>
</feature>
<evidence type="ECO:0000256" key="6">
    <source>
        <dbReference type="SAM" id="Phobius"/>
    </source>
</evidence>
<evidence type="ECO:0000313" key="9">
    <source>
        <dbReference type="Proteomes" id="UP001172083"/>
    </source>
</evidence>
<dbReference type="SUPFAM" id="SSF103473">
    <property type="entry name" value="MFS general substrate transporter"/>
    <property type="match status" value="1"/>
</dbReference>
<keyword evidence="5 6" id="KW-0472">Membrane</keyword>
<feature type="transmembrane region" description="Helical" evidence="6">
    <location>
        <begin position="356"/>
        <end position="375"/>
    </location>
</feature>
<feature type="transmembrane region" description="Helical" evidence="6">
    <location>
        <begin position="38"/>
        <end position="61"/>
    </location>
</feature>
<dbReference type="PANTHER" id="PTHR43702">
    <property type="entry name" value="L-FUCOSE-PROTON SYMPORTER"/>
    <property type="match status" value="1"/>
</dbReference>
<evidence type="ECO:0000256" key="4">
    <source>
        <dbReference type="ARBA" id="ARBA00022989"/>
    </source>
</evidence>
<name>A0ABT8L6Z1_9BACT</name>
<comment type="subcellular location">
    <subcellularLocation>
        <location evidence="1">Cell inner membrane</location>
        <topology evidence="1">Multi-pass membrane protein</topology>
    </subcellularLocation>
</comment>
<feature type="transmembrane region" description="Helical" evidence="6">
    <location>
        <begin position="381"/>
        <end position="401"/>
    </location>
</feature>
<feature type="transmembrane region" description="Helical" evidence="6">
    <location>
        <begin position="271"/>
        <end position="289"/>
    </location>
</feature>
<dbReference type="PANTHER" id="PTHR43702:SF12">
    <property type="entry name" value="N-ACETYL GLUCOSAMINE TRANSPORTER NAGP"/>
    <property type="match status" value="1"/>
</dbReference>
<dbReference type="CDD" id="cd17394">
    <property type="entry name" value="MFS_FucP_like"/>
    <property type="match status" value="1"/>
</dbReference>
<keyword evidence="3 6" id="KW-0812">Transmembrane</keyword>
<dbReference type="InterPro" id="IPR050375">
    <property type="entry name" value="MFS_TsgA-like"/>
</dbReference>
<dbReference type="InterPro" id="IPR036259">
    <property type="entry name" value="MFS_trans_sf"/>
</dbReference>
<organism evidence="8 9">
    <name type="scientific">Agaribacillus aureus</name>
    <dbReference type="NCBI Taxonomy" id="3051825"/>
    <lineage>
        <taxon>Bacteria</taxon>
        <taxon>Pseudomonadati</taxon>
        <taxon>Bacteroidota</taxon>
        <taxon>Cytophagia</taxon>
        <taxon>Cytophagales</taxon>
        <taxon>Splendidivirgaceae</taxon>
        <taxon>Agaribacillus</taxon>
    </lineage>
</organism>
<feature type="domain" description="Major facilitator superfamily (MFS) profile" evidence="7">
    <location>
        <begin position="7"/>
        <end position="411"/>
    </location>
</feature>
<evidence type="ECO:0000256" key="1">
    <source>
        <dbReference type="ARBA" id="ARBA00004429"/>
    </source>
</evidence>
<dbReference type="RefSeq" id="WP_346758862.1">
    <property type="nucleotide sequence ID" value="NZ_JAUJEB010000003.1"/>
</dbReference>
<dbReference type="Proteomes" id="UP001172083">
    <property type="component" value="Unassembled WGS sequence"/>
</dbReference>
<proteinExistence type="predicted"/>
<dbReference type="Gene3D" id="1.20.1250.20">
    <property type="entry name" value="MFS general substrate transporter like domains"/>
    <property type="match status" value="2"/>
</dbReference>
<feature type="transmembrane region" description="Helical" evidence="6">
    <location>
        <begin position="184"/>
        <end position="209"/>
    </location>
</feature>
<keyword evidence="2" id="KW-1003">Cell membrane</keyword>
<evidence type="ECO:0000259" key="7">
    <source>
        <dbReference type="PROSITE" id="PS50850"/>
    </source>
</evidence>
<evidence type="ECO:0000256" key="2">
    <source>
        <dbReference type="ARBA" id="ARBA00022475"/>
    </source>
</evidence>
<dbReference type="Pfam" id="PF07690">
    <property type="entry name" value="MFS_1"/>
    <property type="match status" value="1"/>
</dbReference>
<feature type="transmembrane region" description="Helical" evidence="6">
    <location>
        <begin position="73"/>
        <end position="91"/>
    </location>
</feature>
<feature type="transmembrane region" description="Helical" evidence="6">
    <location>
        <begin position="7"/>
        <end position="26"/>
    </location>
</feature>
<evidence type="ECO:0000256" key="5">
    <source>
        <dbReference type="ARBA" id="ARBA00023136"/>
    </source>
</evidence>
<evidence type="ECO:0000313" key="8">
    <source>
        <dbReference type="EMBL" id="MDN5213524.1"/>
    </source>
</evidence>
<dbReference type="PROSITE" id="PS50850">
    <property type="entry name" value="MFS"/>
    <property type="match status" value="1"/>
</dbReference>
<feature type="transmembrane region" description="Helical" evidence="6">
    <location>
        <begin position="128"/>
        <end position="153"/>
    </location>
</feature>
<feature type="transmembrane region" description="Helical" evidence="6">
    <location>
        <begin position="230"/>
        <end position="251"/>
    </location>
</feature>
<dbReference type="InterPro" id="IPR011701">
    <property type="entry name" value="MFS"/>
</dbReference>
<accession>A0ABT8L6Z1</accession>
<evidence type="ECO:0000256" key="3">
    <source>
        <dbReference type="ARBA" id="ARBA00022692"/>
    </source>
</evidence>
<protein>
    <submittedName>
        <fullName evidence="8">Sugar MFS transporter</fullName>
    </submittedName>
</protein>
<feature type="transmembrane region" description="Helical" evidence="6">
    <location>
        <begin position="296"/>
        <end position="314"/>
    </location>
</feature>
<dbReference type="InterPro" id="IPR020846">
    <property type="entry name" value="MFS_dom"/>
</dbReference>